<reference evidence="1" key="1">
    <citation type="submission" date="2022-02" db="EMBL/GenBank/DDBJ databases">
        <title>Plant Genome Project.</title>
        <authorList>
            <person name="Zhang R.-G."/>
        </authorList>
    </citation>
    <scope>NUCLEOTIDE SEQUENCE</scope>
    <source>
        <strain evidence="1">AT1</strain>
    </source>
</reference>
<evidence type="ECO:0000313" key="2">
    <source>
        <dbReference type="Proteomes" id="UP001062846"/>
    </source>
</evidence>
<keyword evidence="2" id="KW-1185">Reference proteome</keyword>
<protein>
    <submittedName>
        <fullName evidence="1">Uncharacterized protein</fullName>
    </submittedName>
</protein>
<proteinExistence type="predicted"/>
<gene>
    <name evidence="1" type="ORF">RHMOL_Rhmol08G0263100</name>
</gene>
<comment type="caution">
    <text evidence="1">The sequence shown here is derived from an EMBL/GenBank/DDBJ whole genome shotgun (WGS) entry which is preliminary data.</text>
</comment>
<dbReference type="EMBL" id="CM046395">
    <property type="protein sequence ID" value="KAI8544028.1"/>
    <property type="molecule type" value="Genomic_DNA"/>
</dbReference>
<sequence>MDSDKAKRKKNLLLKTWDRCRSLPRERSTSCTGTFTKSKSRRNDRAAPEGCFSVYVGPEKQRFVIKTKYANHPLFKMLLEDAEEEYGYSSEGPLLLPCDVDLFCKVLAEMDGKEEEIVPRCGFAHGSCSPFAPGRRVGRNGNMAKVFKFDRLRGVFMLSLPSGYMHKPEVKQSLIRICSKEKIRTGRGLIVRIYEKENALDINAYTAVLRLSSTLVFLTEPSTLTIKWNCSKHTVFPSSVGIFGHEVPF</sequence>
<evidence type="ECO:0000313" key="1">
    <source>
        <dbReference type="EMBL" id="KAI8544028.1"/>
    </source>
</evidence>
<name>A0ACC0MUS6_RHOML</name>
<accession>A0ACC0MUS6</accession>
<dbReference type="Proteomes" id="UP001062846">
    <property type="component" value="Chromosome 8"/>
</dbReference>
<organism evidence="1 2">
    <name type="scientific">Rhododendron molle</name>
    <name type="common">Chinese azalea</name>
    <name type="synonym">Azalea mollis</name>
    <dbReference type="NCBI Taxonomy" id="49168"/>
    <lineage>
        <taxon>Eukaryota</taxon>
        <taxon>Viridiplantae</taxon>
        <taxon>Streptophyta</taxon>
        <taxon>Embryophyta</taxon>
        <taxon>Tracheophyta</taxon>
        <taxon>Spermatophyta</taxon>
        <taxon>Magnoliopsida</taxon>
        <taxon>eudicotyledons</taxon>
        <taxon>Gunneridae</taxon>
        <taxon>Pentapetalae</taxon>
        <taxon>asterids</taxon>
        <taxon>Ericales</taxon>
        <taxon>Ericaceae</taxon>
        <taxon>Ericoideae</taxon>
        <taxon>Rhodoreae</taxon>
        <taxon>Rhododendron</taxon>
    </lineage>
</organism>